<dbReference type="InterPro" id="IPR036396">
    <property type="entry name" value="Cyt_P450_sf"/>
</dbReference>
<dbReference type="SUPFAM" id="SSF48264">
    <property type="entry name" value="Cytochrome P450"/>
    <property type="match status" value="1"/>
</dbReference>
<dbReference type="InParanoid" id="W3XJ67"/>
<evidence type="ECO:0000256" key="8">
    <source>
        <dbReference type="SAM" id="Phobius"/>
    </source>
</evidence>
<dbReference type="InterPro" id="IPR002401">
    <property type="entry name" value="Cyt_P450_E_grp-I"/>
</dbReference>
<evidence type="ECO:0000256" key="4">
    <source>
        <dbReference type="ARBA" id="ARBA00022723"/>
    </source>
</evidence>
<keyword evidence="8" id="KW-0472">Membrane</keyword>
<dbReference type="RefSeq" id="XP_007830905.1">
    <property type="nucleotide sequence ID" value="XM_007832714.1"/>
</dbReference>
<dbReference type="Pfam" id="PF00067">
    <property type="entry name" value="p450"/>
    <property type="match status" value="1"/>
</dbReference>
<dbReference type="GO" id="GO:0004497">
    <property type="term" value="F:monooxygenase activity"/>
    <property type="evidence" value="ECO:0007669"/>
    <property type="project" value="UniProtKB-KW"/>
</dbReference>
<dbReference type="InterPro" id="IPR017972">
    <property type="entry name" value="Cyt_P450_CS"/>
</dbReference>
<dbReference type="PANTHER" id="PTHR24305">
    <property type="entry name" value="CYTOCHROME P450"/>
    <property type="match status" value="1"/>
</dbReference>
<reference evidence="10" key="1">
    <citation type="journal article" date="2015" name="BMC Genomics">
        <title>Genomic and transcriptomic analysis of the endophytic fungus Pestalotiopsis fici reveals its lifestyle and high potential for synthesis of natural products.</title>
        <authorList>
            <person name="Wang X."/>
            <person name="Zhang X."/>
            <person name="Liu L."/>
            <person name="Xiang M."/>
            <person name="Wang W."/>
            <person name="Sun X."/>
            <person name="Che Y."/>
            <person name="Guo L."/>
            <person name="Liu G."/>
            <person name="Guo L."/>
            <person name="Wang C."/>
            <person name="Yin W.B."/>
            <person name="Stadler M."/>
            <person name="Zhang X."/>
            <person name="Liu X."/>
        </authorList>
    </citation>
    <scope>NUCLEOTIDE SEQUENCE [LARGE SCALE GENOMIC DNA]</scope>
    <source>
        <strain evidence="10">W106-1 / CGMCC3.15140</strain>
    </source>
</reference>
<evidence type="ECO:0000256" key="6">
    <source>
        <dbReference type="PIRSR" id="PIRSR602401-1"/>
    </source>
</evidence>
<feature type="transmembrane region" description="Helical" evidence="8">
    <location>
        <begin position="42"/>
        <end position="60"/>
    </location>
</feature>
<comment type="cofactor">
    <cofactor evidence="1 6">
        <name>heme</name>
        <dbReference type="ChEBI" id="CHEBI:30413"/>
    </cofactor>
</comment>
<keyword evidence="5 6" id="KW-0408">Iron</keyword>
<dbReference type="EMBL" id="KI912110">
    <property type="protein sequence ID" value="ETS86108.1"/>
    <property type="molecule type" value="Genomic_DNA"/>
</dbReference>
<dbReference type="GO" id="GO:0005506">
    <property type="term" value="F:iron ion binding"/>
    <property type="evidence" value="ECO:0007669"/>
    <property type="project" value="InterPro"/>
</dbReference>
<evidence type="ECO:0000256" key="7">
    <source>
        <dbReference type="RuleBase" id="RU000461"/>
    </source>
</evidence>
<dbReference type="GO" id="GO:0020037">
    <property type="term" value="F:heme binding"/>
    <property type="evidence" value="ECO:0007669"/>
    <property type="project" value="InterPro"/>
</dbReference>
<proteinExistence type="inferred from homology"/>
<gene>
    <name evidence="9" type="ORF">PFICI_04133</name>
</gene>
<feature type="binding site" description="axial binding residue" evidence="6">
    <location>
        <position position="506"/>
    </location>
    <ligand>
        <name>heme</name>
        <dbReference type="ChEBI" id="CHEBI:30413"/>
    </ligand>
    <ligandPart>
        <name>Fe</name>
        <dbReference type="ChEBI" id="CHEBI:18248"/>
    </ligandPart>
</feature>
<dbReference type="HOGENOM" id="CLU_001570_5_11_1"/>
<dbReference type="GeneID" id="19269146"/>
<dbReference type="PRINTS" id="PR00385">
    <property type="entry name" value="P450"/>
</dbReference>
<keyword evidence="8" id="KW-1133">Transmembrane helix</keyword>
<keyword evidence="8" id="KW-0812">Transmembrane</keyword>
<comment type="similarity">
    <text evidence="2 7">Belongs to the cytochrome P450 family.</text>
</comment>
<keyword evidence="10" id="KW-1185">Reference proteome</keyword>
<dbReference type="Gene3D" id="1.10.630.10">
    <property type="entry name" value="Cytochrome P450"/>
    <property type="match status" value="1"/>
</dbReference>
<keyword evidence="7" id="KW-0560">Oxidoreductase</keyword>
<evidence type="ECO:0000313" key="10">
    <source>
        <dbReference type="Proteomes" id="UP000030651"/>
    </source>
</evidence>
<dbReference type="GO" id="GO:0016705">
    <property type="term" value="F:oxidoreductase activity, acting on paired donors, with incorporation or reduction of molecular oxygen"/>
    <property type="evidence" value="ECO:0007669"/>
    <property type="project" value="InterPro"/>
</dbReference>
<evidence type="ECO:0008006" key="11">
    <source>
        <dbReference type="Google" id="ProtNLM"/>
    </source>
</evidence>
<protein>
    <recommendedName>
        <fullName evidence="11">Cytochrome P450 monooxygenase</fullName>
    </recommendedName>
</protein>
<dbReference type="OMA" id="YSFHQAY"/>
<dbReference type="PANTHER" id="PTHR24305:SF166">
    <property type="entry name" value="CYTOCHROME P450 12A4, MITOCHONDRIAL-RELATED"/>
    <property type="match status" value="1"/>
</dbReference>
<dbReference type="InterPro" id="IPR001128">
    <property type="entry name" value="Cyt_P450"/>
</dbReference>
<accession>W3XJ67</accession>
<dbReference type="InterPro" id="IPR050121">
    <property type="entry name" value="Cytochrome_P450_monoxygenase"/>
</dbReference>
<dbReference type="PROSITE" id="PS00086">
    <property type="entry name" value="CYTOCHROME_P450"/>
    <property type="match status" value="1"/>
</dbReference>
<dbReference type="FunCoup" id="W3XJ67">
    <property type="interactions" value="1490"/>
</dbReference>
<organism evidence="9 10">
    <name type="scientific">Pestalotiopsis fici (strain W106-1 / CGMCC3.15140)</name>
    <dbReference type="NCBI Taxonomy" id="1229662"/>
    <lineage>
        <taxon>Eukaryota</taxon>
        <taxon>Fungi</taxon>
        <taxon>Dikarya</taxon>
        <taxon>Ascomycota</taxon>
        <taxon>Pezizomycotina</taxon>
        <taxon>Sordariomycetes</taxon>
        <taxon>Xylariomycetidae</taxon>
        <taxon>Amphisphaeriales</taxon>
        <taxon>Sporocadaceae</taxon>
        <taxon>Pestalotiopsis</taxon>
    </lineage>
</organism>
<dbReference type="KEGG" id="pfy:PFICI_04133"/>
<sequence>MDAIYCAGAAALLTVLQGAWLRTQTGAHTSEQLDHRNIVHDSLVMFFILYLLTKIYRVFLYHRYFSPLRHLPTPEGNHFLFGQALNLIHAESPAALYVQWMKQFPDAPVIRFLTFANTEILLPNSPNAHKDIFQTHCYTFRKPDRWLRMTRDFIGEGIATLEGEEHRASRKMLTSSFSFSSIKRLEPVFISKAREVCSLIDHAIESSSDSGTGMIDCTDTFSKATLSIMGVTSFGIELDYLASNATATRTTATTPSDYSFHQAYTTIFGPDLTGKILMFGSMFFPTRWLPIKANREYKLAKRWLQTVLRELIQQRQSTIRDAFSKGIHKKDDFKDLLSFIIEESMPGGSAEGIPSTHITGHLLQFLGAGHDTSANCLSWSMYTLASHQDIQHELREEINRIIGKRPSPSFADLDSLHYLNNFVREALRLYPPATIIYRHAGGDVIVDGIHIPKDSSFEIVAAVTSLNPLIWGEDAETFNPDRWDNLTEEQSSPYAFATFSNGPRICIGRQFALYEIKTILVEIIRNFRVLRDVSPFTIENPGLTVRPRDMKVHLERLE</sequence>
<name>W3XJ67_PESFW</name>
<dbReference type="OrthoDB" id="1470350at2759"/>
<keyword evidence="7" id="KW-0503">Monooxygenase</keyword>
<keyword evidence="4 6" id="KW-0479">Metal-binding</keyword>
<evidence type="ECO:0000256" key="2">
    <source>
        <dbReference type="ARBA" id="ARBA00010617"/>
    </source>
</evidence>
<dbReference type="PRINTS" id="PR00463">
    <property type="entry name" value="EP450I"/>
</dbReference>
<dbReference type="eggNOG" id="KOG0157">
    <property type="taxonomic scope" value="Eukaryota"/>
</dbReference>
<keyword evidence="3 6" id="KW-0349">Heme</keyword>
<evidence type="ECO:0000313" key="9">
    <source>
        <dbReference type="EMBL" id="ETS86108.1"/>
    </source>
</evidence>
<evidence type="ECO:0000256" key="1">
    <source>
        <dbReference type="ARBA" id="ARBA00001971"/>
    </source>
</evidence>
<dbReference type="AlphaFoldDB" id="W3XJ67"/>
<dbReference type="Proteomes" id="UP000030651">
    <property type="component" value="Unassembled WGS sequence"/>
</dbReference>
<evidence type="ECO:0000256" key="3">
    <source>
        <dbReference type="ARBA" id="ARBA00022617"/>
    </source>
</evidence>
<dbReference type="STRING" id="1229662.W3XJ67"/>
<evidence type="ECO:0000256" key="5">
    <source>
        <dbReference type="ARBA" id="ARBA00023004"/>
    </source>
</evidence>